<proteinExistence type="predicted"/>
<dbReference type="InterPro" id="IPR036882">
    <property type="entry name" value="Alba-like_dom_sf"/>
</dbReference>
<comment type="caution">
    <text evidence="2">The sequence shown here is derived from an EMBL/GenBank/DDBJ whole genome shotgun (WGS) entry which is preliminary data.</text>
</comment>
<evidence type="ECO:0000313" key="2">
    <source>
        <dbReference type="EMBL" id="CAG9310847.1"/>
    </source>
</evidence>
<gene>
    <name evidence="2" type="ORF">BSTOLATCC_MIC2561</name>
</gene>
<dbReference type="GO" id="GO:0003723">
    <property type="term" value="F:RNA binding"/>
    <property type="evidence" value="ECO:0007669"/>
    <property type="project" value="UniProtKB-KW"/>
</dbReference>
<keyword evidence="1" id="KW-0694">RNA-binding</keyword>
<dbReference type="Proteomes" id="UP001162131">
    <property type="component" value="Unassembled WGS sequence"/>
</dbReference>
<reference evidence="2" key="1">
    <citation type="submission" date="2021-09" db="EMBL/GenBank/DDBJ databases">
        <authorList>
            <consortium name="AG Swart"/>
            <person name="Singh M."/>
            <person name="Singh A."/>
            <person name="Seah K."/>
            <person name="Emmerich C."/>
        </authorList>
    </citation>
    <scope>NUCLEOTIDE SEQUENCE</scope>
    <source>
        <strain evidence="2">ATCC30299</strain>
    </source>
</reference>
<dbReference type="AlphaFoldDB" id="A0AAU9I9B8"/>
<keyword evidence="3" id="KW-1185">Reference proteome</keyword>
<name>A0AAU9I9B8_9CILI</name>
<evidence type="ECO:0000256" key="1">
    <source>
        <dbReference type="ARBA" id="ARBA00022884"/>
    </source>
</evidence>
<evidence type="ECO:0000313" key="3">
    <source>
        <dbReference type="Proteomes" id="UP001162131"/>
    </source>
</evidence>
<dbReference type="EMBL" id="CAJZBQ010000003">
    <property type="protein sequence ID" value="CAG9310847.1"/>
    <property type="molecule type" value="Genomic_DNA"/>
</dbReference>
<protein>
    <recommendedName>
        <fullName evidence="4">DNA/RNA-binding protein Alba-like domain-containing protein</fullName>
    </recommendedName>
</protein>
<evidence type="ECO:0008006" key="4">
    <source>
        <dbReference type="Google" id="ProtNLM"/>
    </source>
</evidence>
<accession>A0AAU9I9B8</accession>
<organism evidence="2 3">
    <name type="scientific">Blepharisma stoltei</name>
    <dbReference type="NCBI Taxonomy" id="1481888"/>
    <lineage>
        <taxon>Eukaryota</taxon>
        <taxon>Sar</taxon>
        <taxon>Alveolata</taxon>
        <taxon>Ciliophora</taxon>
        <taxon>Postciliodesmatophora</taxon>
        <taxon>Heterotrichea</taxon>
        <taxon>Heterotrichida</taxon>
        <taxon>Blepharismidae</taxon>
        <taxon>Blepharisma</taxon>
    </lineage>
</organism>
<sequence length="110" mass="12456">MESDGVLKVSSRPKHSRYIYEGKEALKKNPEVAFHAIGESVSNAVRAADSLIALGYATLERFETLSLDEKDFEGRPKRVYKVIIKLSRTSNFDALYQEFEKTKAEKPTSK</sequence>
<dbReference type="SUPFAM" id="SSF82704">
    <property type="entry name" value="AlbA-like"/>
    <property type="match status" value="1"/>
</dbReference>
<dbReference type="Gene3D" id="3.30.110.20">
    <property type="entry name" value="Alba-like domain"/>
    <property type="match status" value="1"/>
</dbReference>